<gene>
    <name evidence="3" type="ORF">LIPSTDRAFT_4206</name>
</gene>
<proteinExistence type="predicted"/>
<feature type="region of interest" description="Disordered" evidence="1">
    <location>
        <begin position="35"/>
        <end position="62"/>
    </location>
</feature>
<reference evidence="3 4" key="1">
    <citation type="journal article" date="2016" name="Proc. Natl. Acad. Sci. U.S.A.">
        <title>Comparative genomics of biotechnologically important yeasts.</title>
        <authorList>
            <person name="Riley R."/>
            <person name="Haridas S."/>
            <person name="Wolfe K.H."/>
            <person name="Lopes M.R."/>
            <person name="Hittinger C.T."/>
            <person name="Goeker M."/>
            <person name="Salamov A.A."/>
            <person name="Wisecaver J.H."/>
            <person name="Long T.M."/>
            <person name="Calvey C.H."/>
            <person name="Aerts A.L."/>
            <person name="Barry K.W."/>
            <person name="Choi C."/>
            <person name="Clum A."/>
            <person name="Coughlan A.Y."/>
            <person name="Deshpande S."/>
            <person name="Douglass A.P."/>
            <person name="Hanson S.J."/>
            <person name="Klenk H.-P."/>
            <person name="LaButti K.M."/>
            <person name="Lapidus A."/>
            <person name="Lindquist E.A."/>
            <person name="Lipzen A.M."/>
            <person name="Meier-Kolthoff J.P."/>
            <person name="Ohm R.A."/>
            <person name="Otillar R.P."/>
            <person name="Pangilinan J.L."/>
            <person name="Peng Y."/>
            <person name="Rokas A."/>
            <person name="Rosa C.A."/>
            <person name="Scheuner C."/>
            <person name="Sibirny A.A."/>
            <person name="Slot J.C."/>
            <person name="Stielow J.B."/>
            <person name="Sun H."/>
            <person name="Kurtzman C.P."/>
            <person name="Blackwell M."/>
            <person name="Grigoriev I.V."/>
            <person name="Jeffries T.W."/>
        </authorList>
    </citation>
    <scope>NUCLEOTIDE SEQUENCE [LARGE SCALE GENOMIC DNA]</scope>
    <source>
        <strain evidence="3 4">NRRL Y-11557</strain>
    </source>
</reference>
<keyword evidence="2" id="KW-0732">Signal</keyword>
<evidence type="ECO:0000256" key="1">
    <source>
        <dbReference type="SAM" id="MobiDB-lite"/>
    </source>
</evidence>
<dbReference type="Proteomes" id="UP000094385">
    <property type="component" value="Unassembled WGS sequence"/>
</dbReference>
<evidence type="ECO:0000313" key="3">
    <source>
        <dbReference type="EMBL" id="ODQ71825.1"/>
    </source>
</evidence>
<feature type="compositionally biased region" description="Low complexity" evidence="1">
    <location>
        <begin position="81"/>
        <end position="99"/>
    </location>
</feature>
<feature type="signal peptide" evidence="2">
    <location>
        <begin position="1"/>
        <end position="21"/>
    </location>
</feature>
<keyword evidence="4" id="KW-1185">Reference proteome</keyword>
<sequence length="350" mass="37768">MAGDLILAIPIIIVSALAVMAAHIPLSCLADDNNSNSKRHSSADVTQQHARQDHVRKSSSLPLPPIRIFRQNTSASDRRSLLSSPRLARPAATSSSRSLSTPSLSLLLSCSLGSHSNSSTQISGLGRDTESYILATPPPRPGYSQNHLIVQIQRLTSRHVLPVFNVKKPVTLPAPVMALQKVILPKKLSATQFVLYSCHDIEHDTHTAVVHAASHELKFGHFSGLSWRLRTDGVASSSVIIIAVSERDGQKTLGRWIPSKEGASGMPPSAGIYPAAEGSWHFIVKGDVLATLQGNRVDIAPAAADISRKGYLGRLRFEEAIVLSSVFIENMSLFGRPPQVEPERSSVAEE</sequence>
<name>A0A1E3Q299_LIPST</name>
<accession>A0A1E3Q299</accession>
<feature type="chain" id="PRO_5009134051" evidence="2">
    <location>
        <begin position="22"/>
        <end position="350"/>
    </location>
</feature>
<evidence type="ECO:0000256" key="2">
    <source>
        <dbReference type="SAM" id="SignalP"/>
    </source>
</evidence>
<feature type="region of interest" description="Disordered" evidence="1">
    <location>
        <begin position="74"/>
        <end position="99"/>
    </location>
</feature>
<dbReference type="EMBL" id="KV454296">
    <property type="protein sequence ID" value="ODQ71825.1"/>
    <property type="molecule type" value="Genomic_DNA"/>
</dbReference>
<dbReference type="AlphaFoldDB" id="A0A1E3Q299"/>
<protein>
    <submittedName>
        <fullName evidence="3">Uncharacterized protein</fullName>
    </submittedName>
</protein>
<organism evidence="3 4">
    <name type="scientific">Lipomyces starkeyi NRRL Y-11557</name>
    <dbReference type="NCBI Taxonomy" id="675824"/>
    <lineage>
        <taxon>Eukaryota</taxon>
        <taxon>Fungi</taxon>
        <taxon>Dikarya</taxon>
        <taxon>Ascomycota</taxon>
        <taxon>Saccharomycotina</taxon>
        <taxon>Lipomycetes</taxon>
        <taxon>Lipomycetales</taxon>
        <taxon>Lipomycetaceae</taxon>
        <taxon>Lipomyces</taxon>
    </lineage>
</organism>
<evidence type="ECO:0000313" key="4">
    <source>
        <dbReference type="Proteomes" id="UP000094385"/>
    </source>
</evidence>